<comment type="caution">
    <text evidence="1">The sequence shown here is derived from an EMBL/GenBank/DDBJ whole genome shotgun (WGS) entry which is preliminary data.</text>
</comment>
<dbReference type="Proteomes" id="UP001606210">
    <property type="component" value="Unassembled WGS sequence"/>
</dbReference>
<dbReference type="EMBL" id="JBIGHV010000001">
    <property type="protein sequence ID" value="MFG6428856.1"/>
    <property type="molecule type" value="Genomic_DNA"/>
</dbReference>
<gene>
    <name evidence="1" type="ORF">ACG00Y_02980</name>
    <name evidence="2" type="ORF">ACG00Y_26850</name>
</gene>
<name>A0ABW7EWX0_9BURK</name>
<reference evidence="1 3" key="1">
    <citation type="submission" date="2024-08" db="EMBL/GenBank/DDBJ databases">
        <authorList>
            <person name="Lu H."/>
        </authorList>
    </citation>
    <scope>NUCLEOTIDE SEQUENCE [LARGE SCALE GENOMIC DNA]</scope>
    <source>
        <strain evidence="1 3">LYH14W</strain>
    </source>
</reference>
<evidence type="ECO:0000313" key="3">
    <source>
        <dbReference type="Proteomes" id="UP001606210"/>
    </source>
</evidence>
<sequence>MTQDTPPEGGFNKLVDEQLELAAVKLPALTPVHPSPVDHEELKAAHASIEDVLLGNAEATPEMLEEIAALQDAPELSEEELARQALAHGGADNDPATPE</sequence>
<dbReference type="RefSeq" id="WP_394475826.1">
    <property type="nucleotide sequence ID" value="NZ_JBIGHV010000001.1"/>
</dbReference>
<evidence type="ECO:0000313" key="2">
    <source>
        <dbReference type="EMBL" id="MFG6433555.1"/>
    </source>
</evidence>
<proteinExistence type="predicted"/>
<evidence type="ECO:0000313" key="1">
    <source>
        <dbReference type="EMBL" id="MFG6428856.1"/>
    </source>
</evidence>
<keyword evidence="3" id="KW-1185">Reference proteome</keyword>
<accession>A0ABW7EWX0</accession>
<organism evidence="1 3">
    <name type="scientific">Pelomonas parva</name>
    <dbReference type="NCBI Taxonomy" id="3299032"/>
    <lineage>
        <taxon>Bacteria</taxon>
        <taxon>Pseudomonadati</taxon>
        <taxon>Pseudomonadota</taxon>
        <taxon>Betaproteobacteria</taxon>
        <taxon>Burkholderiales</taxon>
        <taxon>Sphaerotilaceae</taxon>
        <taxon>Roseateles</taxon>
    </lineage>
</organism>
<protein>
    <submittedName>
        <fullName evidence="1">Uncharacterized protein</fullName>
    </submittedName>
</protein>
<dbReference type="EMBL" id="JBIGHV010000013">
    <property type="protein sequence ID" value="MFG6433555.1"/>
    <property type="molecule type" value="Genomic_DNA"/>
</dbReference>